<protein>
    <recommendedName>
        <fullName evidence="3">Transposase (putative) YhgA-like domain-containing protein</fullName>
    </recommendedName>
</protein>
<sequence length="174" mass="20863">MNDTAAGSSDFDSPWKEALEHYFPQFLQLLKPEMYRDIDWQRPHEFLDKELQQVVRDTEAGRRHTDKLVKVFTLDGSETWVLIHVEVQGRADRHFNARMYRYFYRLQDKYPQRRIANLAILTNQAHHQSIGHYEQQLWQTRLVFSFPVVNLQHMRDDRVMIATHLRTVPTLLLS</sequence>
<evidence type="ECO:0000313" key="1">
    <source>
        <dbReference type="EMBL" id="TDO10522.1"/>
    </source>
</evidence>
<gene>
    <name evidence="1" type="ORF">DFO68_10547</name>
</gene>
<name>A0A4R6HP02_9GAMM</name>
<dbReference type="AlphaFoldDB" id="A0A4R6HP02"/>
<organism evidence="1 2">
    <name type="scientific">Halomonas ventosae</name>
    <dbReference type="NCBI Taxonomy" id="229007"/>
    <lineage>
        <taxon>Bacteria</taxon>
        <taxon>Pseudomonadati</taxon>
        <taxon>Pseudomonadota</taxon>
        <taxon>Gammaproteobacteria</taxon>
        <taxon>Oceanospirillales</taxon>
        <taxon>Halomonadaceae</taxon>
        <taxon>Halomonas</taxon>
    </lineage>
</organism>
<keyword evidence="2" id="KW-1185">Reference proteome</keyword>
<evidence type="ECO:0000313" key="2">
    <source>
        <dbReference type="Proteomes" id="UP000295150"/>
    </source>
</evidence>
<comment type="caution">
    <text evidence="1">The sequence shown here is derived from an EMBL/GenBank/DDBJ whole genome shotgun (WGS) entry which is preliminary data.</text>
</comment>
<evidence type="ECO:0008006" key="3">
    <source>
        <dbReference type="Google" id="ProtNLM"/>
    </source>
</evidence>
<dbReference type="Proteomes" id="UP000295150">
    <property type="component" value="Unassembled WGS sequence"/>
</dbReference>
<proteinExistence type="predicted"/>
<dbReference type="RefSeq" id="WP_133482681.1">
    <property type="nucleotide sequence ID" value="NZ_SNWH01000005.1"/>
</dbReference>
<reference evidence="1 2" key="1">
    <citation type="submission" date="2019-03" db="EMBL/GenBank/DDBJ databases">
        <title>Freshwater and sediment microbial communities from various areas in North America, analyzing microbe dynamics in response to fracking.</title>
        <authorList>
            <person name="Lamendella R."/>
        </authorList>
    </citation>
    <scope>NUCLEOTIDE SEQUENCE [LARGE SCALE GENOMIC DNA]</scope>
    <source>
        <strain evidence="1 2">1_TX</strain>
    </source>
</reference>
<dbReference type="OrthoDB" id="7025307at2"/>
<accession>A0A4R6HP02</accession>
<dbReference type="EMBL" id="SNWH01000005">
    <property type="protein sequence ID" value="TDO10522.1"/>
    <property type="molecule type" value="Genomic_DNA"/>
</dbReference>